<name>A0A1V4KT85_PATFA</name>
<evidence type="ECO:0000313" key="1">
    <source>
        <dbReference type="EMBL" id="OPJ87605.1"/>
    </source>
</evidence>
<protein>
    <submittedName>
        <fullName evidence="1">Uncharacterized protein</fullName>
    </submittedName>
</protein>
<reference evidence="1 2" key="1">
    <citation type="submission" date="2016-02" db="EMBL/GenBank/DDBJ databases">
        <title>Band-tailed pigeon sequencing and assembly.</title>
        <authorList>
            <person name="Soares A.E."/>
            <person name="Novak B.J."/>
            <person name="Rice E.S."/>
            <person name="O'Connell B."/>
            <person name="Chang D."/>
            <person name="Weber S."/>
            <person name="Shapiro B."/>
        </authorList>
    </citation>
    <scope>NUCLEOTIDE SEQUENCE [LARGE SCALE GENOMIC DNA]</scope>
    <source>
        <strain evidence="1">BTP2013</strain>
        <tissue evidence="1">Blood</tissue>
    </source>
</reference>
<sequence length="108" mass="11491">MLWGFSGKLLAEGCEGNMASPLDSFRKALSLGGLWHNSTTQQVNPKLKRQAPVTLPAQCGDTRSEAVDGSIHLAGFGICFSQSVTRTAAPQGYVATSDRKVRLISALL</sequence>
<dbReference type="Proteomes" id="UP000190648">
    <property type="component" value="Unassembled WGS sequence"/>
</dbReference>
<dbReference type="AlphaFoldDB" id="A0A1V4KT85"/>
<dbReference type="EMBL" id="LSYS01001700">
    <property type="protein sequence ID" value="OPJ87605.1"/>
    <property type="molecule type" value="Genomic_DNA"/>
</dbReference>
<accession>A0A1V4KT85</accession>
<keyword evidence="2" id="KW-1185">Reference proteome</keyword>
<comment type="caution">
    <text evidence="1">The sequence shown here is derived from an EMBL/GenBank/DDBJ whole genome shotgun (WGS) entry which is preliminary data.</text>
</comment>
<organism evidence="1 2">
    <name type="scientific">Patagioenas fasciata monilis</name>
    <dbReference type="NCBI Taxonomy" id="372326"/>
    <lineage>
        <taxon>Eukaryota</taxon>
        <taxon>Metazoa</taxon>
        <taxon>Chordata</taxon>
        <taxon>Craniata</taxon>
        <taxon>Vertebrata</taxon>
        <taxon>Euteleostomi</taxon>
        <taxon>Archelosauria</taxon>
        <taxon>Archosauria</taxon>
        <taxon>Dinosauria</taxon>
        <taxon>Saurischia</taxon>
        <taxon>Theropoda</taxon>
        <taxon>Coelurosauria</taxon>
        <taxon>Aves</taxon>
        <taxon>Neognathae</taxon>
        <taxon>Neoaves</taxon>
        <taxon>Columbimorphae</taxon>
        <taxon>Columbiformes</taxon>
        <taxon>Columbidae</taxon>
        <taxon>Patagioenas</taxon>
    </lineage>
</organism>
<proteinExistence type="predicted"/>
<evidence type="ECO:0000313" key="2">
    <source>
        <dbReference type="Proteomes" id="UP000190648"/>
    </source>
</evidence>
<gene>
    <name evidence="1" type="ORF">AV530_001046</name>
</gene>